<accession>A0A835SD38</accession>
<comment type="caution">
    <text evidence="1">The sequence shown here is derived from an EMBL/GenBank/DDBJ whole genome shotgun (WGS) entry which is preliminary data.</text>
</comment>
<name>A0A835SD38_VANPL</name>
<dbReference type="OrthoDB" id="432970at2759"/>
<gene>
    <name evidence="1" type="ORF">HPP92_001554</name>
</gene>
<sequence length="273" mass="30485">MDLHLKDLFTRFQEQFSAGPSLGPSSGTCLLRVDGISTAFIKSLFRAAAALFRTEPWKRIRPGHLFGVRIGKDFDWPGKKQPFPCAQFIGGEGGDLGVHLFKSQADALNMTSCLREANLPANVEVLRVMFFPESVLLPTTKRMIKSLSLDAADGDVFPVIDVARRASSGSLRFRNPTADELRYVFAFMKAITLVHPLLQWVGNAMSRVGRLIEFEPFVETVDVQWPPELPRAGELVAVTILHPPSQDYLEKKMNLQNPAQEAKYVEPLDEEKS</sequence>
<evidence type="ECO:0000313" key="2">
    <source>
        <dbReference type="Proteomes" id="UP000639772"/>
    </source>
</evidence>
<dbReference type="PANTHER" id="PTHR47570">
    <property type="entry name" value="ZINC ION BINDING PROTEIN"/>
    <property type="match status" value="1"/>
</dbReference>
<proteinExistence type="predicted"/>
<evidence type="ECO:0000313" key="1">
    <source>
        <dbReference type="EMBL" id="KAG0501482.1"/>
    </source>
</evidence>
<dbReference type="Proteomes" id="UP000639772">
    <property type="component" value="Chromosome 1"/>
</dbReference>
<reference evidence="1 2" key="1">
    <citation type="journal article" date="2020" name="Nat. Food">
        <title>A phased Vanilla planifolia genome enables genetic improvement of flavour and production.</title>
        <authorList>
            <person name="Hasing T."/>
            <person name="Tang H."/>
            <person name="Brym M."/>
            <person name="Khazi F."/>
            <person name="Huang T."/>
            <person name="Chambers A.H."/>
        </authorList>
    </citation>
    <scope>NUCLEOTIDE SEQUENCE [LARGE SCALE GENOMIC DNA]</scope>
    <source>
        <tissue evidence="1">Leaf</tissue>
    </source>
</reference>
<dbReference type="AlphaFoldDB" id="A0A835SD38"/>
<dbReference type="EMBL" id="JADCNM010000001">
    <property type="protein sequence ID" value="KAG0501482.1"/>
    <property type="molecule type" value="Genomic_DNA"/>
</dbReference>
<dbReference type="PANTHER" id="PTHR47570:SF2">
    <property type="entry name" value="MYND-TYPE DOMAIN-CONTAINING PROTEIN"/>
    <property type="match status" value="1"/>
</dbReference>
<protein>
    <submittedName>
        <fullName evidence="1">Uncharacterized protein</fullName>
    </submittedName>
</protein>
<organism evidence="1 2">
    <name type="scientific">Vanilla planifolia</name>
    <name type="common">Vanilla</name>
    <dbReference type="NCBI Taxonomy" id="51239"/>
    <lineage>
        <taxon>Eukaryota</taxon>
        <taxon>Viridiplantae</taxon>
        <taxon>Streptophyta</taxon>
        <taxon>Embryophyta</taxon>
        <taxon>Tracheophyta</taxon>
        <taxon>Spermatophyta</taxon>
        <taxon>Magnoliopsida</taxon>
        <taxon>Liliopsida</taxon>
        <taxon>Asparagales</taxon>
        <taxon>Orchidaceae</taxon>
        <taxon>Vanilloideae</taxon>
        <taxon>Vanilleae</taxon>
        <taxon>Vanilla</taxon>
    </lineage>
</organism>